<sequence length="88" mass="9998">MWIGISVGTRKFELSLRQNISNLDARIVLPSFRGNRRPEKLKHRQCSAAKNQSFGGLDKSLCIPTVLSLYIRKLVIVFLVLPGFLRSQ</sequence>
<comment type="caution">
    <text evidence="1">The sequence shown here is derived from an EMBL/GenBank/DDBJ whole genome shotgun (WGS) entry which is preliminary data.</text>
</comment>
<reference evidence="1 2" key="1">
    <citation type="journal article" date="2019" name="Nat. Ecol. Evol.">
        <title>Megaphylogeny resolves global patterns of mushroom evolution.</title>
        <authorList>
            <person name="Varga T."/>
            <person name="Krizsan K."/>
            <person name="Foldi C."/>
            <person name="Dima B."/>
            <person name="Sanchez-Garcia M."/>
            <person name="Sanchez-Ramirez S."/>
            <person name="Szollosi G.J."/>
            <person name="Szarkandi J.G."/>
            <person name="Papp V."/>
            <person name="Albert L."/>
            <person name="Andreopoulos W."/>
            <person name="Angelini C."/>
            <person name="Antonin V."/>
            <person name="Barry K.W."/>
            <person name="Bougher N.L."/>
            <person name="Buchanan P."/>
            <person name="Buyck B."/>
            <person name="Bense V."/>
            <person name="Catcheside P."/>
            <person name="Chovatia M."/>
            <person name="Cooper J."/>
            <person name="Damon W."/>
            <person name="Desjardin D."/>
            <person name="Finy P."/>
            <person name="Geml J."/>
            <person name="Haridas S."/>
            <person name="Hughes K."/>
            <person name="Justo A."/>
            <person name="Karasinski D."/>
            <person name="Kautmanova I."/>
            <person name="Kiss B."/>
            <person name="Kocsube S."/>
            <person name="Kotiranta H."/>
            <person name="LaButti K.M."/>
            <person name="Lechner B.E."/>
            <person name="Liimatainen K."/>
            <person name="Lipzen A."/>
            <person name="Lukacs Z."/>
            <person name="Mihaltcheva S."/>
            <person name="Morgado L.N."/>
            <person name="Niskanen T."/>
            <person name="Noordeloos M.E."/>
            <person name="Ohm R.A."/>
            <person name="Ortiz-Santana B."/>
            <person name="Ovrebo C."/>
            <person name="Racz N."/>
            <person name="Riley R."/>
            <person name="Savchenko A."/>
            <person name="Shiryaev A."/>
            <person name="Soop K."/>
            <person name="Spirin V."/>
            <person name="Szebenyi C."/>
            <person name="Tomsovsky M."/>
            <person name="Tulloss R.E."/>
            <person name="Uehling J."/>
            <person name="Grigoriev I.V."/>
            <person name="Vagvolgyi C."/>
            <person name="Papp T."/>
            <person name="Martin F.M."/>
            <person name="Miettinen O."/>
            <person name="Hibbett D.S."/>
            <person name="Nagy L.G."/>
        </authorList>
    </citation>
    <scope>NUCLEOTIDE SEQUENCE [LARGE SCALE GENOMIC DNA]</scope>
    <source>
        <strain evidence="1 2">FP101781</strain>
    </source>
</reference>
<dbReference type="Proteomes" id="UP000298030">
    <property type="component" value="Unassembled WGS sequence"/>
</dbReference>
<evidence type="ECO:0000313" key="2">
    <source>
        <dbReference type="Proteomes" id="UP000298030"/>
    </source>
</evidence>
<protein>
    <submittedName>
        <fullName evidence="1">Uncharacterized protein</fullName>
    </submittedName>
</protein>
<keyword evidence="2" id="KW-1185">Reference proteome</keyword>
<gene>
    <name evidence="1" type="ORF">FA13DRAFT_1812630</name>
</gene>
<dbReference type="EMBL" id="QPFP01000012">
    <property type="protein sequence ID" value="TEB33434.1"/>
    <property type="molecule type" value="Genomic_DNA"/>
</dbReference>
<organism evidence="1 2">
    <name type="scientific">Coprinellus micaceus</name>
    <name type="common">Glistening ink-cap mushroom</name>
    <name type="synonym">Coprinus micaceus</name>
    <dbReference type="NCBI Taxonomy" id="71717"/>
    <lineage>
        <taxon>Eukaryota</taxon>
        <taxon>Fungi</taxon>
        <taxon>Dikarya</taxon>
        <taxon>Basidiomycota</taxon>
        <taxon>Agaricomycotina</taxon>
        <taxon>Agaricomycetes</taxon>
        <taxon>Agaricomycetidae</taxon>
        <taxon>Agaricales</taxon>
        <taxon>Agaricineae</taxon>
        <taxon>Psathyrellaceae</taxon>
        <taxon>Coprinellus</taxon>
    </lineage>
</organism>
<dbReference type="AlphaFoldDB" id="A0A4Y7THJ3"/>
<evidence type="ECO:0000313" key="1">
    <source>
        <dbReference type="EMBL" id="TEB33434.1"/>
    </source>
</evidence>
<accession>A0A4Y7THJ3</accession>
<name>A0A4Y7THJ3_COPMI</name>
<proteinExistence type="predicted"/>